<evidence type="ECO:0000313" key="2">
    <source>
        <dbReference type="Proteomes" id="UP001153069"/>
    </source>
</evidence>
<protein>
    <submittedName>
        <fullName evidence="1">Uncharacterized protein</fullName>
    </submittedName>
</protein>
<reference evidence="1" key="1">
    <citation type="submission" date="2020-06" db="EMBL/GenBank/DDBJ databases">
        <authorList>
            <consortium name="Plant Systems Biology data submission"/>
        </authorList>
    </citation>
    <scope>NUCLEOTIDE SEQUENCE</scope>
    <source>
        <strain evidence="1">D6</strain>
    </source>
</reference>
<dbReference type="Proteomes" id="UP001153069">
    <property type="component" value="Unassembled WGS sequence"/>
</dbReference>
<dbReference type="AlphaFoldDB" id="A0A9N8HZF3"/>
<accession>A0A9N8HZF3</accession>
<evidence type="ECO:0000313" key="1">
    <source>
        <dbReference type="EMBL" id="CAB9528568.1"/>
    </source>
</evidence>
<gene>
    <name evidence="1" type="ORF">SEMRO_2256_G321080.1</name>
</gene>
<keyword evidence="2" id="KW-1185">Reference proteome</keyword>
<comment type="caution">
    <text evidence="1">The sequence shown here is derived from an EMBL/GenBank/DDBJ whole genome shotgun (WGS) entry which is preliminary data.</text>
</comment>
<sequence length="109" mass="12241">MARNLATLCHGLLLHHHNSNGNSTRSSSTVLLDDDDDNAENSDYFQFLPFAGCMEEEDLADVVPKICETITTGLPKAKSKALMQLARLCDRDHQHNRIPWFVDRNLGMS</sequence>
<proteinExistence type="predicted"/>
<dbReference type="EMBL" id="CAICTM010002254">
    <property type="protein sequence ID" value="CAB9528568.1"/>
    <property type="molecule type" value="Genomic_DNA"/>
</dbReference>
<organism evidence="1 2">
    <name type="scientific">Seminavis robusta</name>
    <dbReference type="NCBI Taxonomy" id="568900"/>
    <lineage>
        <taxon>Eukaryota</taxon>
        <taxon>Sar</taxon>
        <taxon>Stramenopiles</taxon>
        <taxon>Ochrophyta</taxon>
        <taxon>Bacillariophyta</taxon>
        <taxon>Bacillariophyceae</taxon>
        <taxon>Bacillariophycidae</taxon>
        <taxon>Naviculales</taxon>
        <taxon>Naviculaceae</taxon>
        <taxon>Seminavis</taxon>
    </lineage>
</organism>
<name>A0A9N8HZF3_9STRA</name>